<evidence type="ECO:0000313" key="2">
    <source>
        <dbReference type="Proteomes" id="UP000236161"/>
    </source>
</evidence>
<name>A0A2I0AII6_9ASPA</name>
<dbReference type="AlphaFoldDB" id="A0A2I0AII6"/>
<reference evidence="1 2" key="1">
    <citation type="journal article" date="2017" name="Nature">
        <title>The Apostasia genome and the evolution of orchids.</title>
        <authorList>
            <person name="Zhang G.Q."/>
            <person name="Liu K.W."/>
            <person name="Li Z."/>
            <person name="Lohaus R."/>
            <person name="Hsiao Y.Y."/>
            <person name="Niu S.C."/>
            <person name="Wang J.Y."/>
            <person name="Lin Y.C."/>
            <person name="Xu Q."/>
            <person name="Chen L.J."/>
            <person name="Yoshida K."/>
            <person name="Fujiwara S."/>
            <person name="Wang Z.W."/>
            <person name="Zhang Y.Q."/>
            <person name="Mitsuda N."/>
            <person name="Wang M."/>
            <person name="Liu G.H."/>
            <person name="Pecoraro L."/>
            <person name="Huang H.X."/>
            <person name="Xiao X.J."/>
            <person name="Lin M."/>
            <person name="Wu X.Y."/>
            <person name="Wu W.L."/>
            <person name="Chen Y.Y."/>
            <person name="Chang S.B."/>
            <person name="Sakamoto S."/>
            <person name="Ohme-Takagi M."/>
            <person name="Yagi M."/>
            <person name="Zeng S.J."/>
            <person name="Shen C.Y."/>
            <person name="Yeh C.M."/>
            <person name="Luo Y.B."/>
            <person name="Tsai W.C."/>
            <person name="Van de Peer Y."/>
            <person name="Liu Z.J."/>
        </authorList>
    </citation>
    <scope>NUCLEOTIDE SEQUENCE [LARGE SCALE GENOMIC DNA]</scope>
    <source>
        <strain evidence="2">cv. Shenzhen</strain>
        <tissue evidence="1">Stem</tissue>
    </source>
</reference>
<proteinExistence type="predicted"/>
<organism evidence="1 2">
    <name type="scientific">Apostasia shenzhenica</name>
    <dbReference type="NCBI Taxonomy" id="1088818"/>
    <lineage>
        <taxon>Eukaryota</taxon>
        <taxon>Viridiplantae</taxon>
        <taxon>Streptophyta</taxon>
        <taxon>Embryophyta</taxon>
        <taxon>Tracheophyta</taxon>
        <taxon>Spermatophyta</taxon>
        <taxon>Magnoliopsida</taxon>
        <taxon>Liliopsida</taxon>
        <taxon>Asparagales</taxon>
        <taxon>Orchidaceae</taxon>
        <taxon>Apostasioideae</taxon>
        <taxon>Apostasia</taxon>
    </lineage>
</organism>
<protein>
    <submittedName>
        <fullName evidence="1">Uncharacterized protein</fullName>
    </submittedName>
</protein>
<gene>
    <name evidence="1" type="ORF">AXF42_Ash003989</name>
</gene>
<sequence length="63" mass="7187">MPLLMTRRGGHFTSYRAVRIGTTLRLDVFRLRRDYLPFALTVRLVTGAALHVYAPDAALQITR</sequence>
<dbReference type="Proteomes" id="UP000236161">
    <property type="component" value="Unassembled WGS sequence"/>
</dbReference>
<accession>A0A2I0AII6</accession>
<evidence type="ECO:0000313" key="1">
    <source>
        <dbReference type="EMBL" id="PKA55350.1"/>
    </source>
</evidence>
<dbReference type="EMBL" id="KZ451980">
    <property type="protein sequence ID" value="PKA55350.1"/>
    <property type="molecule type" value="Genomic_DNA"/>
</dbReference>
<keyword evidence="2" id="KW-1185">Reference proteome</keyword>